<dbReference type="KEGG" id="bsen:DP114_34320"/>
<evidence type="ECO:0000256" key="1">
    <source>
        <dbReference type="SAM" id="Coils"/>
    </source>
</evidence>
<protein>
    <submittedName>
        <fullName evidence="3">Uncharacterized protein</fullName>
    </submittedName>
</protein>
<organism evidence="3 4">
    <name type="scientific">Brasilonema sennae CENA114</name>
    <dbReference type="NCBI Taxonomy" id="415709"/>
    <lineage>
        <taxon>Bacteria</taxon>
        <taxon>Bacillati</taxon>
        <taxon>Cyanobacteriota</taxon>
        <taxon>Cyanophyceae</taxon>
        <taxon>Nostocales</taxon>
        <taxon>Scytonemataceae</taxon>
        <taxon>Brasilonema</taxon>
        <taxon>Bromeliae group (in: Brasilonema)</taxon>
    </lineage>
</organism>
<reference evidence="3 4" key="1">
    <citation type="submission" date="2018-06" db="EMBL/GenBank/DDBJ databases">
        <title>Comparative genomics of Brasilonema spp. strains.</title>
        <authorList>
            <person name="Alvarenga D.O."/>
            <person name="Fiore M.F."/>
            <person name="Varani A.M."/>
        </authorList>
    </citation>
    <scope>NUCLEOTIDE SEQUENCE [LARGE SCALE GENOMIC DNA]</scope>
    <source>
        <strain evidence="3 4">CENA114</strain>
        <plasmid evidence="4">pboct2</plasmid>
    </source>
</reference>
<dbReference type="RefSeq" id="WP_169264837.1">
    <property type="nucleotide sequence ID" value="NZ_CAWOXK010000003.1"/>
</dbReference>
<keyword evidence="4" id="KW-1185">Reference proteome</keyword>
<gene>
    <name evidence="3" type="ORF">DP114_34320</name>
</gene>
<evidence type="ECO:0000313" key="4">
    <source>
        <dbReference type="Proteomes" id="UP000503129"/>
    </source>
</evidence>
<feature type="coiled-coil region" evidence="1">
    <location>
        <begin position="233"/>
        <end position="260"/>
    </location>
</feature>
<name>A0A856MQJ8_9CYAN</name>
<keyword evidence="3" id="KW-0614">Plasmid</keyword>
<keyword evidence="1" id="KW-0175">Coiled coil</keyword>
<sequence>MIPKPQRDKQGRVQGEFYPLQKAELIALRKTKLINNAAFVHLALRYENPFCDRPITVIPKEFALRWLLPESSVYEAIAKLKENHAINIKSGKVTIEWVNSQQESDSENPENFWESRNNSENPEIIPETQKKFRKSRNNSESSEKRSPKPLQCKVYKESQIYSDYSEFIQTLSETERANFLNFCEELTKNLSQPVNDIEAWLAYKNKAGKNRWEVYYQKFLAKQKTQINKSKNNQSRRNIAKKFQQEIEEQRQQAMLALQE</sequence>
<geneLocation type="plasmid" evidence="4">
    <name>pboct2</name>
</geneLocation>
<evidence type="ECO:0000256" key="2">
    <source>
        <dbReference type="SAM" id="MobiDB-lite"/>
    </source>
</evidence>
<dbReference type="Proteomes" id="UP000503129">
    <property type="component" value="Plasmid pBOCT2"/>
</dbReference>
<evidence type="ECO:0000313" key="3">
    <source>
        <dbReference type="EMBL" id="QDL12812.1"/>
    </source>
</evidence>
<accession>A0A856MQJ8</accession>
<dbReference type="AlphaFoldDB" id="A0A856MQJ8"/>
<dbReference type="EMBL" id="CP030120">
    <property type="protein sequence ID" value="QDL12812.1"/>
    <property type="molecule type" value="Genomic_DNA"/>
</dbReference>
<feature type="region of interest" description="Disordered" evidence="2">
    <location>
        <begin position="100"/>
        <end position="150"/>
    </location>
</feature>
<proteinExistence type="predicted"/>